<evidence type="ECO:0008006" key="3">
    <source>
        <dbReference type="Google" id="ProtNLM"/>
    </source>
</evidence>
<name>A0A853EQP5_9MICO</name>
<reference evidence="1 2" key="1">
    <citation type="submission" date="2020-07" db="EMBL/GenBank/DDBJ databases">
        <title>MOT database genomes.</title>
        <authorList>
            <person name="Joseph S."/>
            <person name="Aduse-Opoku J."/>
            <person name="Hashim A."/>
            <person name="Wade W."/>
            <person name="Curtis M."/>
        </authorList>
    </citation>
    <scope>NUCLEOTIDE SEQUENCE [LARGE SCALE GENOMIC DNA]</scope>
    <source>
        <strain evidence="1 2">DSM 100099</strain>
    </source>
</reference>
<dbReference type="RefSeq" id="WP_056134794.1">
    <property type="nucleotide sequence ID" value="NZ_JACBYE010000001.1"/>
</dbReference>
<dbReference type="CDD" id="cd00448">
    <property type="entry name" value="YjgF_YER057c_UK114_family"/>
    <property type="match status" value="1"/>
</dbReference>
<dbReference type="Pfam" id="PF01042">
    <property type="entry name" value="Ribonuc_L-PSP"/>
    <property type="match status" value="1"/>
</dbReference>
<dbReference type="InterPro" id="IPR006175">
    <property type="entry name" value="YjgF/YER057c/UK114"/>
</dbReference>
<dbReference type="Gene3D" id="3.30.1330.40">
    <property type="entry name" value="RutC-like"/>
    <property type="match status" value="1"/>
</dbReference>
<protein>
    <recommendedName>
        <fullName evidence="3">RidA family protein</fullName>
    </recommendedName>
</protein>
<dbReference type="SUPFAM" id="SSF55298">
    <property type="entry name" value="YjgF-like"/>
    <property type="match status" value="1"/>
</dbReference>
<dbReference type="InterPro" id="IPR035959">
    <property type="entry name" value="RutC-like_sf"/>
</dbReference>
<keyword evidence="2" id="KW-1185">Reference proteome</keyword>
<evidence type="ECO:0000313" key="2">
    <source>
        <dbReference type="Proteomes" id="UP000561011"/>
    </source>
</evidence>
<proteinExistence type="predicted"/>
<organism evidence="1 2">
    <name type="scientific">Sanguibacter inulinus</name>
    <dbReference type="NCBI Taxonomy" id="60922"/>
    <lineage>
        <taxon>Bacteria</taxon>
        <taxon>Bacillati</taxon>
        <taxon>Actinomycetota</taxon>
        <taxon>Actinomycetes</taxon>
        <taxon>Micrococcales</taxon>
        <taxon>Sanguibacteraceae</taxon>
        <taxon>Sanguibacter</taxon>
    </lineage>
</organism>
<comment type="caution">
    <text evidence="1">The sequence shown here is derived from an EMBL/GenBank/DDBJ whole genome shotgun (WGS) entry which is preliminary data.</text>
</comment>
<dbReference type="EMBL" id="JACBYE010000001">
    <property type="protein sequence ID" value="NYS92004.1"/>
    <property type="molecule type" value="Genomic_DNA"/>
</dbReference>
<accession>A0A853EQP5</accession>
<dbReference type="AlphaFoldDB" id="A0A853EQP5"/>
<gene>
    <name evidence="1" type="ORF">HZZ10_00420</name>
</gene>
<dbReference type="Proteomes" id="UP000561011">
    <property type="component" value="Unassembled WGS sequence"/>
</dbReference>
<evidence type="ECO:0000313" key="1">
    <source>
        <dbReference type="EMBL" id="NYS92004.1"/>
    </source>
</evidence>
<sequence>MNPRLSPLPSHVIRAWRFQGYLAVREVRDAWVVEDCLPASSFVGVAALALPGLRVEIEAVAVV</sequence>